<dbReference type="EMBL" id="JACBYR010000001">
    <property type="protein sequence ID" value="NYE84771.1"/>
    <property type="molecule type" value="Genomic_DNA"/>
</dbReference>
<keyword evidence="3 6" id="KW-0812">Transmembrane</keyword>
<evidence type="ECO:0000259" key="7">
    <source>
        <dbReference type="Pfam" id="PF06271"/>
    </source>
</evidence>
<dbReference type="PANTHER" id="PTHR36115">
    <property type="entry name" value="PROLINE-RICH ANTIGEN HOMOLOG-RELATED"/>
    <property type="match status" value="1"/>
</dbReference>
<keyword evidence="5 6" id="KW-0472">Membrane</keyword>
<evidence type="ECO:0000313" key="8">
    <source>
        <dbReference type="EMBL" id="NYE84771.1"/>
    </source>
</evidence>
<dbReference type="InterPro" id="IPR010432">
    <property type="entry name" value="RDD"/>
</dbReference>
<keyword evidence="9" id="KW-1185">Reference proteome</keyword>
<protein>
    <submittedName>
        <fullName evidence="8">Putative RDD family membrane protein YckC</fullName>
    </submittedName>
</protein>
<dbReference type="GO" id="GO:0005886">
    <property type="term" value="C:plasma membrane"/>
    <property type="evidence" value="ECO:0007669"/>
    <property type="project" value="UniProtKB-SubCell"/>
</dbReference>
<organism evidence="8 9">
    <name type="scientific">Pigmentiphaga litoralis</name>
    <dbReference type="NCBI Taxonomy" id="516702"/>
    <lineage>
        <taxon>Bacteria</taxon>
        <taxon>Pseudomonadati</taxon>
        <taxon>Pseudomonadota</taxon>
        <taxon>Betaproteobacteria</taxon>
        <taxon>Burkholderiales</taxon>
        <taxon>Alcaligenaceae</taxon>
        <taxon>Pigmentiphaga</taxon>
    </lineage>
</organism>
<evidence type="ECO:0000256" key="5">
    <source>
        <dbReference type="ARBA" id="ARBA00023136"/>
    </source>
</evidence>
<accession>A0A7Y9IXD4</accession>
<comment type="caution">
    <text evidence="8">The sequence shown here is derived from an EMBL/GenBank/DDBJ whole genome shotgun (WGS) entry which is preliminary data.</text>
</comment>
<keyword evidence="2" id="KW-1003">Cell membrane</keyword>
<keyword evidence="4 6" id="KW-1133">Transmembrane helix</keyword>
<evidence type="ECO:0000256" key="6">
    <source>
        <dbReference type="SAM" id="Phobius"/>
    </source>
</evidence>
<feature type="domain" description="RDD" evidence="7">
    <location>
        <begin position="23"/>
        <end position="145"/>
    </location>
</feature>
<evidence type="ECO:0000256" key="1">
    <source>
        <dbReference type="ARBA" id="ARBA00004651"/>
    </source>
</evidence>
<feature type="transmembrane region" description="Helical" evidence="6">
    <location>
        <begin position="26"/>
        <end position="46"/>
    </location>
</feature>
<dbReference type="PANTHER" id="PTHR36115:SF10">
    <property type="entry name" value="RDD DOMAIN-CONTAINING PROTEIN"/>
    <property type="match status" value="1"/>
</dbReference>
<evidence type="ECO:0000256" key="3">
    <source>
        <dbReference type="ARBA" id="ARBA00022692"/>
    </source>
</evidence>
<sequence>MGDSASATSPATRQAAYAAAPTPGKWTRFACMMYEAILLFGVVFVADYLFDTLTQSKHALALRHERQAWLFVAIGAYFILCWRMGGQTLPMKTWDIRLVDGNGGRIPMWKAIVRYVLSWPITFTGIGYVWACFDKDRQFLHDRLVGTRLIVSKAVKRPRKK</sequence>
<dbReference type="Proteomes" id="UP000542125">
    <property type="component" value="Unassembled WGS sequence"/>
</dbReference>
<dbReference type="AlphaFoldDB" id="A0A7Y9IXD4"/>
<comment type="subcellular location">
    <subcellularLocation>
        <location evidence="1">Cell membrane</location>
        <topology evidence="1">Multi-pass membrane protein</topology>
    </subcellularLocation>
</comment>
<evidence type="ECO:0000256" key="2">
    <source>
        <dbReference type="ARBA" id="ARBA00022475"/>
    </source>
</evidence>
<dbReference type="Pfam" id="PF06271">
    <property type="entry name" value="RDD"/>
    <property type="match status" value="1"/>
</dbReference>
<name>A0A7Y9IXD4_9BURK</name>
<evidence type="ECO:0000256" key="4">
    <source>
        <dbReference type="ARBA" id="ARBA00022989"/>
    </source>
</evidence>
<dbReference type="RefSeq" id="WP_179588420.1">
    <property type="nucleotide sequence ID" value="NZ_JACBYR010000001.1"/>
</dbReference>
<proteinExistence type="predicted"/>
<feature type="transmembrane region" description="Helical" evidence="6">
    <location>
        <begin position="112"/>
        <end position="133"/>
    </location>
</feature>
<dbReference type="InterPro" id="IPR051791">
    <property type="entry name" value="Pra-immunoreactive"/>
</dbReference>
<evidence type="ECO:0000313" key="9">
    <source>
        <dbReference type="Proteomes" id="UP000542125"/>
    </source>
</evidence>
<feature type="transmembrane region" description="Helical" evidence="6">
    <location>
        <begin position="67"/>
        <end position="85"/>
    </location>
</feature>
<reference evidence="8 9" key="1">
    <citation type="submission" date="2020-07" db="EMBL/GenBank/DDBJ databases">
        <title>Genomic Encyclopedia of Type Strains, Phase IV (KMG-V): Genome sequencing to study the core and pangenomes of soil and plant-associated prokaryotes.</title>
        <authorList>
            <person name="Whitman W."/>
        </authorList>
    </citation>
    <scope>NUCLEOTIDE SEQUENCE [LARGE SCALE GENOMIC DNA]</scope>
    <source>
        <strain evidence="8 9">SAS40</strain>
    </source>
</reference>
<gene>
    <name evidence="8" type="ORF">FHW18_004042</name>
</gene>